<keyword evidence="3" id="KW-0732">Signal</keyword>
<dbReference type="Pfam" id="PF00496">
    <property type="entry name" value="SBP_bac_5"/>
    <property type="match status" value="1"/>
</dbReference>
<dbReference type="Gene3D" id="3.10.105.10">
    <property type="entry name" value="Dipeptide-binding Protein, Domain 3"/>
    <property type="match status" value="1"/>
</dbReference>
<dbReference type="InterPro" id="IPR030678">
    <property type="entry name" value="Peptide/Ni-bd"/>
</dbReference>
<protein>
    <submittedName>
        <fullName evidence="5">Oligopeptide-binding protein AppA</fullName>
    </submittedName>
</protein>
<keyword evidence="2" id="KW-0813">Transport</keyword>
<dbReference type="GO" id="GO:0043190">
    <property type="term" value="C:ATP-binding cassette (ABC) transporter complex"/>
    <property type="evidence" value="ECO:0007669"/>
    <property type="project" value="InterPro"/>
</dbReference>
<comment type="similarity">
    <text evidence="1">Belongs to the bacterial solute-binding protein 5 family.</text>
</comment>
<dbReference type="PANTHER" id="PTHR30290">
    <property type="entry name" value="PERIPLASMIC BINDING COMPONENT OF ABC TRANSPORTER"/>
    <property type="match status" value="1"/>
</dbReference>
<dbReference type="RefSeq" id="WP_206706910.1">
    <property type="nucleotide sequence ID" value="NZ_CP059066.1"/>
</dbReference>
<reference evidence="5" key="1">
    <citation type="submission" date="2020-07" db="EMBL/GenBank/DDBJ databases">
        <title>Koleobacter methoxysyntrophicus gen. nov., sp. nov., a novel anaerobic bacterium isolated from deep subsurface oil field and proposal of Koleobacterales ord. nov. in the phylum Firmicutes.</title>
        <authorList>
            <person name="Sakamoto S."/>
            <person name="Tamaki H."/>
        </authorList>
    </citation>
    <scope>NUCLEOTIDE SEQUENCE</scope>
    <source>
        <strain evidence="5">NRmbB1</strain>
    </source>
</reference>
<dbReference type="PANTHER" id="PTHR30290:SF9">
    <property type="entry name" value="OLIGOPEPTIDE-BINDING PROTEIN APPA"/>
    <property type="match status" value="1"/>
</dbReference>
<dbReference type="InterPro" id="IPR000914">
    <property type="entry name" value="SBP_5_dom"/>
</dbReference>
<name>A0A8A0RQS7_9FIRM</name>
<evidence type="ECO:0000313" key="6">
    <source>
        <dbReference type="Proteomes" id="UP000662904"/>
    </source>
</evidence>
<dbReference type="AlphaFoldDB" id="A0A8A0RQS7"/>
<dbReference type="InterPro" id="IPR039424">
    <property type="entry name" value="SBP_5"/>
</dbReference>
<evidence type="ECO:0000256" key="1">
    <source>
        <dbReference type="ARBA" id="ARBA00005695"/>
    </source>
</evidence>
<organism evidence="5 6">
    <name type="scientific">Koleobacter methoxysyntrophicus</name>
    <dbReference type="NCBI Taxonomy" id="2751313"/>
    <lineage>
        <taxon>Bacteria</taxon>
        <taxon>Bacillati</taxon>
        <taxon>Bacillota</taxon>
        <taxon>Clostridia</taxon>
        <taxon>Koleobacterales</taxon>
        <taxon>Koleobacteraceae</taxon>
        <taxon>Koleobacter</taxon>
    </lineage>
</organism>
<dbReference type="SUPFAM" id="SSF53850">
    <property type="entry name" value="Periplasmic binding protein-like II"/>
    <property type="match status" value="1"/>
</dbReference>
<dbReference type="Proteomes" id="UP000662904">
    <property type="component" value="Chromosome"/>
</dbReference>
<sequence>MLKYRIITIISILFAALILVISGCSDNNVIEEPEENIEINPVNGGNLVIGIDGNVETLNPILATGEGERQISGFIFRGLVKSGEDLRNIPELAESWEISPDGLEWTFLLKDSARWHDGTPVTSQDVVFTFDRIFDPRLNSPLRENFQNIASYKAVDDKTVIFELFQPDAFFLNDLTVGIIPAHIFKEEDFTVEAYKNLTIGNGPFKIKNWDKTLKTLTLEKNHDYFGKVPYLDEVIFKTFPDSEAQKSAFKAGEIDTVEISIDDWPLYQQMKNVKTYQFPRMYYEFIGLNLKKNHFQDFKIRQALIYAINRGKIVGEVLLNKGRTVNSPIPDHSWAFNSNLERYQYNPQKALNLLKEAGWEISEDRILYKETGTGKREKFEFTLIVNEENKMRYRVAELIKQDLEQIGIHMKILVKPWDEVLKHIRRRDFEAVFAAWELDTVPDMQFAFHSNEISGGYNFVSYINQEFDKIVVELRRTTDTKKRQELLLKSQEIINRDLPYIFLYSKDRLLAVRSKFKGVFPNPNGFYWNIEEWWVPEEFQKKGDK</sequence>
<evidence type="ECO:0000256" key="2">
    <source>
        <dbReference type="ARBA" id="ARBA00022448"/>
    </source>
</evidence>
<dbReference type="Gene3D" id="3.40.190.10">
    <property type="entry name" value="Periplasmic binding protein-like II"/>
    <property type="match status" value="1"/>
</dbReference>
<dbReference type="PROSITE" id="PS51257">
    <property type="entry name" value="PROKAR_LIPOPROTEIN"/>
    <property type="match status" value="1"/>
</dbReference>
<proteinExistence type="inferred from homology"/>
<keyword evidence="6" id="KW-1185">Reference proteome</keyword>
<accession>A0A8A0RQS7</accession>
<dbReference type="GO" id="GO:0042597">
    <property type="term" value="C:periplasmic space"/>
    <property type="evidence" value="ECO:0007669"/>
    <property type="project" value="UniProtKB-ARBA"/>
</dbReference>
<dbReference type="KEGG" id="kme:H0A61_01928"/>
<evidence type="ECO:0000259" key="4">
    <source>
        <dbReference type="Pfam" id="PF00496"/>
    </source>
</evidence>
<feature type="domain" description="Solute-binding protein family 5" evidence="4">
    <location>
        <begin position="89"/>
        <end position="448"/>
    </location>
</feature>
<evidence type="ECO:0000256" key="3">
    <source>
        <dbReference type="ARBA" id="ARBA00022729"/>
    </source>
</evidence>
<gene>
    <name evidence="5" type="primary">appA_2</name>
    <name evidence="5" type="ORF">H0A61_01928</name>
</gene>
<dbReference type="PIRSF" id="PIRSF002741">
    <property type="entry name" value="MppA"/>
    <property type="match status" value="1"/>
</dbReference>
<evidence type="ECO:0000313" key="5">
    <source>
        <dbReference type="EMBL" id="QSQ09556.1"/>
    </source>
</evidence>
<dbReference type="GO" id="GO:0015833">
    <property type="term" value="P:peptide transport"/>
    <property type="evidence" value="ECO:0007669"/>
    <property type="project" value="TreeGrafter"/>
</dbReference>
<dbReference type="Gene3D" id="3.90.76.10">
    <property type="entry name" value="Dipeptide-binding Protein, Domain 1"/>
    <property type="match status" value="1"/>
</dbReference>
<dbReference type="EMBL" id="CP059066">
    <property type="protein sequence ID" value="QSQ09556.1"/>
    <property type="molecule type" value="Genomic_DNA"/>
</dbReference>
<dbReference type="GO" id="GO:1904680">
    <property type="term" value="F:peptide transmembrane transporter activity"/>
    <property type="evidence" value="ECO:0007669"/>
    <property type="project" value="TreeGrafter"/>
</dbReference>